<dbReference type="SUPFAM" id="SSF55729">
    <property type="entry name" value="Acyl-CoA N-acyltransferases (Nat)"/>
    <property type="match status" value="1"/>
</dbReference>
<dbReference type="InterPro" id="IPR000182">
    <property type="entry name" value="GNAT_dom"/>
</dbReference>
<proteinExistence type="predicted"/>
<dbReference type="Gene3D" id="3.40.630.30">
    <property type="match status" value="1"/>
</dbReference>
<accession>A0A8H5HT75</accession>
<dbReference type="EMBL" id="JAACJN010000024">
    <property type="protein sequence ID" value="KAF5389065.1"/>
    <property type="molecule type" value="Genomic_DNA"/>
</dbReference>
<dbReference type="Pfam" id="PF13302">
    <property type="entry name" value="Acetyltransf_3"/>
    <property type="match status" value="1"/>
</dbReference>
<protein>
    <recommendedName>
        <fullName evidence="1">N-acetyltransferase domain-containing protein</fullName>
    </recommendedName>
</protein>
<comment type="caution">
    <text evidence="2">The sequence shown here is derived from an EMBL/GenBank/DDBJ whole genome shotgun (WGS) entry which is preliminary data.</text>
</comment>
<dbReference type="PANTHER" id="PTHR43610">
    <property type="entry name" value="BLL6696 PROTEIN"/>
    <property type="match status" value="1"/>
</dbReference>
<dbReference type="OrthoDB" id="64477at2759"/>
<dbReference type="PANTHER" id="PTHR43610:SF1">
    <property type="entry name" value="N-ACETYLTRANSFERASE DOMAIN-CONTAINING PROTEIN"/>
    <property type="match status" value="1"/>
</dbReference>
<reference evidence="2 3" key="1">
    <citation type="journal article" date="2020" name="ISME J.">
        <title>Uncovering the hidden diversity of litter-decomposition mechanisms in mushroom-forming fungi.</title>
        <authorList>
            <person name="Floudas D."/>
            <person name="Bentzer J."/>
            <person name="Ahren D."/>
            <person name="Johansson T."/>
            <person name="Persson P."/>
            <person name="Tunlid A."/>
        </authorList>
    </citation>
    <scope>NUCLEOTIDE SEQUENCE [LARGE SCALE GENOMIC DNA]</scope>
    <source>
        <strain evidence="2 3">CBS 406.79</strain>
    </source>
</reference>
<evidence type="ECO:0000259" key="1">
    <source>
        <dbReference type="Pfam" id="PF13302"/>
    </source>
</evidence>
<organism evidence="2 3">
    <name type="scientific">Collybiopsis confluens</name>
    <dbReference type="NCBI Taxonomy" id="2823264"/>
    <lineage>
        <taxon>Eukaryota</taxon>
        <taxon>Fungi</taxon>
        <taxon>Dikarya</taxon>
        <taxon>Basidiomycota</taxon>
        <taxon>Agaricomycotina</taxon>
        <taxon>Agaricomycetes</taxon>
        <taxon>Agaricomycetidae</taxon>
        <taxon>Agaricales</taxon>
        <taxon>Marasmiineae</taxon>
        <taxon>Omphalotaceae</taxon>
        <taxon>Collybiopsis</taxon>
    </lineage>
</organism>
<dbReference type="GO" id="GO:0016747">
    <property type="term" value="F:acyltransferase activity, transferring groups other than amino-acyl groups"/>
    <property type="evidence" value="ECO:0007669"/>
    <property type="project" value="InterPro"/>
</dbReference>
<feature type="domain" description="N-acetyltransferase" evidence="1">
    <location>
        <begin position="32"/>
        <end position="170"/>
    </location>
</feature>
<gene>
    <name evidence="2" type="ORF">D9757_004990</name>
</gene>
<sequence>MNPMAHTATTTIPRAKDQALELVSRTGRIKLVKAIAENDGSVARLIGDPSIRRYLPHFPERCSVEEARKIREGRAKSGDYYEYHVLAGEEEGNEKFGRTFKFIGETMAFHIDMEHRSCEAGIILVPEVQRVGMGVDVLYTLFCYVFEELEMHRVYMTTDSRNAGMRGWLENVAGARKEREEREAWMNPGTGEFLDVVGYAILEWEWRGRVKEVLEKRLGLGRMI</sequence>
<name>A0A8H5HT75_9AGAR</name>
<keyword evidence="3" id="KW-1185">Reference proteome</keyword>
<dbReference type="InterPro" id="IPR016181">
    <property type="entry name" value="Acyl_CoA_acyltransferase"/>
</dbReference>
<evidence type="ECO:0000313" key="2">
    <source>
        <dbReference type="EMBL" id="KAF5389065.1"/>
    </source>
</evidence>
<dbReference type="AlphaFoldDB" id="A0A8H5HT75"/>
<dbReference type="Proteomes" id="UP000518752">
    <property type="component" value="Unassembled WGS sequence"/>
</dbReference>
<evidence type="ECO:0000313" key="3">
    <source>
        <dbReference type="Proteomes" id="UP000518752"/>
    </source>
</evidence>